<dbReference type="GeneID" id="30178589"/>
<dbReference type="RefSeq" id="XP_019015900.1">
    <property type="nucleotide sequence ID" value="XM_019161902.1"/>
</dbReference>
<gene>
    <name evidence="1" type="ORF">PICMEDRAFT_18173</name>
</gene>
<evidence type="ECO:0000313" key="1">
    <source>
        <dbReference type="EMBL" id="ODQ44787.1"/>
    </source>
</evidence>
<keyword evidence="2" id="KW-1185">Reference proteome</keyword>
<dbReference type="Proteomes" id="UP000094455">
    <property type="component" value="Unassembled WGS sequence"/>
</dbReference>
<sequence length="802" mass="92504">MLQLQLARAVLCTRGFATRVTPRRDPSSSISPSSIYLIEKMLKVGLDEPKIKDLYEKMSLPVFLQNVTIAVLNNREKNSPTLEKLLSFTIDKLDKIAKVKSSYTHEPLHYRDQAGLEPSENVLYLILQLSLHINASSIAFTVLMNIINKCLYNDETTLTAKTRSLIQKFLVPNNLSLLIDLYSINRSQDRNITELNNILTLISRFNLLMDKFQFEEQKFQLSDSQMKSLIDKASYSLMSSTTTSLRKPYTTVQKQASPYSTIEMLIRDFGLIISKRVSYSISYYKEQVEEKEDEEEEETCSNIQELLDRQLLSKYLQFSYLVIQDRCKNNDPVTVYTIWTIIKPFHNKLYNATIDSENNNLSNNFYFYQTLAKMITLFSKNRRYRKLISEIIFDLPLDSVKICPELMSSILYHCGRTKNESLGAIVGSRYDDGNNTGNSGEESVNLKNLFGQGGDLSILGTGEKFTPGQVHAFLSYNLRLGNKKRALEIVEYLKYKLIGFTAIDFNELVRSILYTNKTEIKDSHAEKSAEVAWSMIASNHAASKGSLNKYALITYLDYMINTMNRKENKGKLNMVRVQEIFGIAYLEQPPSDVKYWNHFYMCYFKYLIRRFPLKIAKIVYENNKGPFLNGKKYMLFQKLGDYSFSNNPFTTRYADVRFRMDNNLKAMVLRDMYQRSDGYMKRAKQLESADIEEAKAQYMEISQWVYSELMAMSDSKSKPNKTIVHNSIILDLAKTIDRKSRELGFDLSRDATAKMPDAERKYRTQKGEHVAIGGIPVDDDYAKSLQATQSGWQNFFSKKSSQ</sequence>
<organism evidence="1 2">
    <name type="scientific">Pichia membranifaciens NRRL Y-2026</name>
    <dbReference type="NCBI Taxonomy" id="763406"/>
    <lineage>
        <taxon>Eukaryota</taxon>
        <taxon>Fungi</taxon>
        <taxon>Dikarya</taxon>
        <taxon>Ascomycota</taxon>
        <taxon>Saccharomycotina</taxon>
        <taxon>Pichiomycetes</taxon>
        <taxon>Pichiales</taxon>
        <taxon>Pichiaceae</taxon>
        <taxon>Pichia</taxon>
    </lineage>
</organism>
<dbReference type="OrthoDB" id="4064185at2759"/>
<name>A0A1E3NF70_9ASCO</name>
<reference evidence="1 2" key="1">
    <citation type="journal article" date="2016" name="Proc. Natl. Acad. Sci. U.S.A.">
        <title>Comparative genomics of biotechnologically important yeasts.</title>
        <authorList>
            <person name="Riley R."/>
            <person name="Haridas S."/>
            <person name="Wolfe K.H."/>
            <person name="Lopes M.R."/>
            <person name="Hittinger C.T."/>
            <person name="Goeker M."/>
            <person name="Salamov A.A."/>
            <person name="Wisecaver J.H."/>
            <person name="Long T.M."/>
            <person name="Calvey C.H."/>
            <person name="Aerts A.L."/>
            <person name="Barry K.W."/>
            <person name="Choi C."/>
            <person name="Clum A."/>
            <person name="Coughlan A.Y."/>
            <person name="Deshpande S."/>
            <person name="Douglass A.P."/>
            <person name="Hanson S.J."/>
            <person name="Klenk H.-P."/>
            <person name="LaButti K.M."/>
            <person name="Lapidus A."/>
            <person name="Lindquist E.A."/>
            <person name="Lipzen A.M."/>
            <person name="Meier-Kolthoff J.P."/>
            <person name="Ohm R.A."/>
            <person name="Otillar R.P."/>
            <person name="Pangilinan J.L."/>
            <person name="Peng Y."/>
            <person name="Rokas A."/>
            <person name="Rosa C.A."/>
            <person name="Scheuner C."/>
            <person name="Sibirny A.A."/>
            <person name="Slot J.C."/>
            <person name="Stielow J.B."/>
            <person name="Sun H."/>
            <person name="Kurtzman C.P."/>
            <person name="Blackwell M."/>
            <person name="Grigoriev I.V."/>
            <person name="Jeffries T.W."/>
        </authorList>
    </citation>
    <scope>NUCLEOTIDE SEQUENCE [LARGE SCALE GENOMIC DNA]</scope>
    <source>
        <strain evidence="1 2">NRRL Y-2026</strain>
    </source>
</reference>
<evidence type="ECO:0000313" key="2">
    <source>
        <dbReference type="Proteomes" id="UP000094455"/>
    </source>
</evidence>
<protein>
    <submittedName>
        <fullName evidence="1">Uncharacterized protein</fullName>
    </submittedName>
</protein>
<dbReference type="AlphaFoldDB" id="A0A1E3NF70"/>
<accession>A0A1E3NF70</accession>
<dbReference type="EMBL" id="KV454006">
    <property type="protein sequence ID" value="ODQ44787.1"/>
    <property type="molecule type" value="Genomic_DNA"/>
</dbReference>
<proteinExistence type="predicted"/>